<keyword evidence="2" id="KW-1185">Reference proteome</keyword>
<sequence length="354" mass="38774">MFSREGFTVDVVARFLRITILNPVISISVAATGIIACSRRYLPVDIASSQPSELSSSWVIAAGLWALLSILIWATDYLNDGYANNWVSDHSWDWSNEIVLITGGSSGIGASITQHILKINARTTIVILDYSPLSWEPAPGSRVHYYQCDLSQSPVIKSISDKIRREVGNPTVLVNNAGLSRGFTVMEGTYTDVEVTIRTNLVAPFLLIKEFLPYMAQHNHGHIMNISSMSSIIPPAGIADYAATKAGLNALHEALQLELKNLHHAPKVRLSLGIFSFIRTPLFKGETGLGNFLYPVLHVDTVGETLAGILLSGRGKTVYMPGMMRYIHSLVSTIACLTRVDNENYKGIIAAYAR</sequence>
<reference evidence="1" key="1">
    <citation type="submission" date="2022-12" db="EMBL/GenBank/DDBJ databases">
        <title>Genome Sequence of Lasiodiplodia mahajangana.</title>
        <authorList>
            <person name="Buettner E."/>
        </authorList>
    </citation>
    <scope>NUCLEOTIDE SEQUENCE</scope>
    <source>
        <strain evidence="1">VT137</strain>
    </source>
</reference>
<proteinExistence type="predicted"/>
<comment type="caution">
    <text evidence="1">The sequence shown here is derived from an EMBL/GenBank/DDBJ whole genome shotgun (WGS) entry which is preliminary data.</text>
</comment>
<dbReference type="Proteomes" id="UP001153332">
    <property type="component" value="Unassembled WGS sequence"/>
</dbReference>
<organism evidence="1 2">
    <name type="scientific">Lasiodiplodia mahajangana</name>
    <dbReference type="NCBI Taxonomy" id="1108764"/>
    <lineage>
        <taxon>Eukaryota</taxon>
        <taxon>Fungi</taxon>
        <taxon>Dikarya</taxon>
        <taxon>Ascomycota</taxon>
        <taxon>Pezizomycotina</taxon>
        <taxon>Dothideomycetes</taxon>
        <taxon>Dothideomycetes incertae sedis</taxon>
        <taxon>Botryosphaeriales</taxon>
        <taxon>Botryosphaeriaceae</taxon>
        <taxon>Lasiodiplodia</taxon>
    </lineage>
</organism>
<evidence type="ECO:0000313" key="1">
    <source>
        <dbReference type="EMBL" id="KAJ8123510.1"/>
    </source>
</evidence>
<name>A0ACC2J7U1_9PEZI</name>
<evidence type="ECO:0000313" key="2">
    <source>
        <dbReference type="Proteomes" id="UP001153332"/>
    </source>
</evidence>
<accession>A0ACC2J7U1</accession>
<gene>
    <name evidence="1" type="ORF">O1611_g9571</name>
</gene>
<dbReference type="EMBL" id="JAPUUL010003329">
    <property type="protein sequence ID" value="KAJ8123510.1"/>
    <property type="molecule type" value="Genomic_DNA"/>
</dbReference>
<protein>
    <submittedName>
        <fullName evidence="1">Uncharacterized protein</fullName>
    </submittedName>
</protein>